<dbReference type="InterPro" id="IPR036390">
    <property type="entry name" value="WH_DNA-bd_sf"/>
</dbReference>
<accession>U2S2R6</accession>
<evidence type="ECO:0000256" key="2">
    <source>
        <dbReference type="ARBA" id="ARBA00023125"/>
    </source>
</evidence>
<dbReference type="PANTHER" id="PTHR30363">
    <property type="entry name" value="HTH-TYPE TRANSCRIPTIONAL REGULATOR SRLR-RELATED"/>
    <property type="match status" value="1"/>
</dbReference>
<feature type="domain" description="HTH deoR-type" evidence="4">
    <location>
        <begin position="3"/>
        <end position="58"/>
    </location>
</feature>
<dbReference type="InterPro" id="IPR037171">
    <property type="entry name" value="NagB/RpiA_transferase-like"/>
</dbReference>
<dbReference type="Pfam" id="PF08220">
    <property type="entry name" value="HTH_DeoR"/>
    <property type="match status" value="1"/>
</dbReference>
<dbReference type="Pfam" id="PF00455">
    <property type="entry name" value="DeoRC"/>
    <property type="match status" value="1"/>
</dbReference>
<evidence type="ECO:0000313" key="6">
    <source>
        <dbReference type="Proteomes" id="UP000016637"/>
    </source>
</evidence>
<keyword evidence="1" id="KW-0805">Transcription regulation</keyword>
<dbReference type="eggNOG" id="COG1349">
    <property type="taxonomic scope" value="Bacteria"/>
</dbReference>
<dbReference type="AlphaFoldDB" id="U2S2R6"/>
<dbReference type="InterPro" id="IPR036388">
    <property type="entry name" value="WH-like_DNA-bd_sf"/>
</dbReference>
<keyword evidence="2" id="KW-0238">DNA-binding</keyword>
<evidence type="ECO:0000256" key="1">
    <source>
        <dbReference type="ARBA" id="ARBA00023015"/>
    </source>
</evidence>
<dbReference type="InterPro" id="IPR014036">
    <property type="entry name" value="DeoR-like_C"/>
</dbReference>
<dbReference type="PANTHER" id="PTHR30363:SF51">
    <property type="entry name" value="HTH-TYPE TRANSCRIPTIONAL REPRESSOR GLCR"/>
    <property type="match status" value="1"/>
</dbReference>
<dbReference type="SMART" id="SM01134">
    <property type="entry name" value="DeoRC"/>
    <property type="match status" value="1"/>
</dbReference>
<proteinExistence type="predicted"/>
<keyword evidence="6" id="KW-1185">Reference proteome</keyword>
<dbReference type="RefSeq" id="WP_021752373.1">
    <property type="nucleotide sequence ID" value="NZ_KI271799.1"/>
</dbReference>
<evidence type="ECO:0000313" key="5">
    <source>
        <dbReference type="EMBL" id="ERK57092.1"/>
    </source>
</evidence>
<evidence type="ECO:0000256" key="3">
    <source>
        <dbReference type="ARBA" id="ARBA00023163"/>
    </source>
</evidence>
<dbReference type="EMBL" id="AWVP01000073">
    <property type="protein sequence ID" value="ERK57092.1"/>
    <property type="molecule type" value="Genomic_DNA"/>
</dbReference>
<dbReference type="GO" id="GO:0003700">
    <property type="term" value="F:DNA-binding transcription factor activity"/>
    <property type="evidence" value="ECO:0007669"/>
    <property type="project" value="InterPro"/>
</dbReference>
<dbReference type="SMART" id="SM00420">
    <property type="entry name" value="HTH_DEOR"/>
    <property type="match status" value="1"/>
</dbReference>
<dbReference type="PROSITE" id="PS51000">
    <property type="entry name" value="HTH_DEOR_2"/>
    <property type="match status" value="1"/>
</dbReference>
<dbReference type="Proteomes" id="UP000016637">
    <property type="component" value="Unassembled WGS sequence"/>
</dbReference>
<dbReference type="HOGENOM" id="CLU_060699_2_0_9"/>
<gene>
    <name evidence="5" type="ORF">HMPREF1983_01195</name>
</gene>
<evidence type="ECO:0000259" key="4">
    <source>
        <dbReference type="PROSITE" id="PS51000"/>
    </source>
</evidence>
<keyword evidence="3" id="KW-0804">Transcription</keyword>
<comment type="caution">
    <text evidence="5">The sequence shown here is derived from an EMBL/GenBank/DDBJ whole genome shotgun (WGS) entry which is preliminary data.</text>
</comment>
<reference evidence="5 6" key="1">
    <citation type="submission" date="2013-08" db="EMBL/GenBank/DDBJ databases">
        <authorList>
            <person name="Weinstock G."/>
            <person name="Sodergren E."/>
            <person name="Wylie T."/>
            <person name="Fulton L."/>
            <person name="Fulton R."/>
            <person name="Fronick C."/>
            <person name="O'Laughlin M."/>
            <person name="Godfrey J."/>
            <person name="Miner T."/>
            <person name="Herter B."/>
            <person name="Appelbaum E."/>
            <person name="Cordes M."/>
            <person name="Lek S."/>
            <person name="Wollam A."/>
            <person name="Pepin K.H."/>
            <person name="Palsikar V.B."/>
            <person name="Mitreva M."/>
            <person name="Wilson R.K."/>
        </authorList>
    </citation>
    <scope>NUCLEOTIDE SEQUENCE [LARGE SCALE GENOMIC DNA]</scope>
    <source>
        <strain evidence="5 6">ATCC 700627</strain>
    </source>
</reference>
<protein>
    <submittedName>
        <fullName evidence="5">Transcriptional regulator, DeoR family</fullName>
    </submittedName>
</protein>
<dbReference type="PROSITE" id="PS00894">
    <property type="entry name" value="HTH_DEOR_1"/>
    <property type="match status" value="1"/>
</dbReference>
<dbReference type="PATRIC" id="fig|1321820.3.peg.1157"/>
<dbReference type="GO" id="GO:0003677">
    <property type="term" value="F:DNA binding"/>
    <property type="evidence" value="ECO:0007669"/>
    <property type="project" value="UniProtKB-KW"/>
</dbReference>
<organism evidence="5 6">
    <name type="scientific">Gemella bergeri ATCC 700627</name>
    <dbReference type="NCBI Taxonomy" id="1321820"/>
    <lineage>
        <taxon>Bacteria</taxon>
        <taxon>Bacillati</taxon>
        <taxon>Bacillota</taxon>
        <taxon>Bacilli</taxon>
        <taxon>Bacillales</taxon>
        <taxon>Gemellaceae</taxon>
        <taxon>Gemella</taxon>
    </lineage>
</organism>
<name>U2S2R6_9BACL</name>
<dbReference type="InterPro" id="IPR018356">
    <property type="entry name" value="Tscrpt_reg_HTH_DeoR_CS"/>
</dbReference>
<dbReference type="SUPFAM" id="SSF100950">
    <property type="entry name" value="NagB/RpiA/CoA transferase-like"/>
    <property type="match status" value="1"/>
</dbReference>
<sequence>MYQAQRLEKIMELLSKKGEVSTKEAVECLGVSRDTIRRDFLILGKRDDVQRTHGGLIKPKESVHVSSYNERLKMLTPEKKEIAYKAKKMIKEEGVYFLGASTIIEKLAQLIKEKIIVYSHSLDVAMVLANNDNINFNLIGGKFFNKNRFYYSSENAEILKNISFDIVFIGAAGVKDGVITLDDYEDVAIKKLALKNAKIKVLLTEISKFEKGANFILGDITEFDYLITDKEPSAELLKLFGEKVQVIY</sequence>
<dbReference type="SUPFAM" id="SSF46785">
    <property type="entry name" value="Winged helix' DNA-binding domain"/>
    <property type="match status" value="1"/>
</dbReference>
<dbReference type="InterPro" id="IPR050313">
    <property type="entry name" value="Carb_Metab_HTH_regulators"/>
</dbReference>
<dbReference type="Gene3D" id="1.10.10.10">
    <property type="entry name" value="Winged helix-like DNA-binding domain superfamily/Winged helix DNA-binding domain"/>
    <property type="match status" value="1"/>
</dbReference>
<dbReference type="InterPro" id="IPR001034">
    <property type="entry name" value="DeoR_HTH"/>
</dbReference>